<keyword evidence="5 7" id="KW-1133">Transmembrane helix</keyword>
<dbReference type="GO" id="GO:0015109">
    <property type="term" value="F:chromate transmembrane transporter activity"/>
    <property type="evidence" value="ECO:0007669"/>
    <property type="project" value="InterPro"/>
</dbReference>
<feature type="transmembrane region" description="Helical" evidence="7">
    <location>
        <begin position="75"/>
        <end position="96"/>
    </location>
</feature>
<dbReference type="InterPro" id="IPR003370">
    <property type="entry name" value="Chromate_transpt"/>
</dbReference>
<dbReference type="EMBL" id="FXTK01000025">
    <property type="protein sequence ID" value="SMO96814.1"/>
    <property type="molecule type" value="Genomic_DNA"/>
</dbReference>
<protein>
    <submittedName>
        <fullName evidence="8">Chromate transporter</fullName>
    </submittedName>
</protein>
<evidence type="ECO:0000256" key="5">
    <source>
        <dbReference type="ARBA" id="ARBA00022989"/>
    </source>
</evidence>
<proteinExistence type="inferred from homology"/>
<dbReference type="InterPro" id="IPR052518">
    <property type="entry name" value="CHR_Transporter"/>
</dbReference>
<accession>A0A521FL73</accession>
<evidence type="ECO:0000313" key="9">
    <source>
        <dbReference type="Proteomes" id="UP000319014"/>
    </source>
</evidence>
<feature type="transmembrane region" description="Helical" evidence="7">
    <location>
        <begin position="46"/>
        <end position="69"/>
    </location>
</feature>
<feature type="transmembrane region" description="Helical" evidence="7">
    <location>
        <begin position="116"/>
        <end position="136"/>
    </location>
</feature>
<evidence type="ECO:0000256" key="3">
    <source>
        <dbReference type="ARBA" id="ARBA00022475"/>
    </source>
</evidence>
<comment type="subcellular location">
    <subcellularLocation>
        <location evidence="1">Cell membrane</location>
        <topology evidence="1">Multi-pass membrane protein</topology>
    </subcellularLocation>
</comment>
<dbReference type="PANTHER" id="PTHR43663:SF1">
    <property type="entry name" value="CHROMATE TRANSPORTER"/>
    <property type="match status" value="1"/>
</dbReference>
<feature type="transmembrane region" description="Helical" evidence="7">
    <location>
        <begin position="6"/>
        <end position="25"/>
    </location>
</feature>
<keyword evidence="9" id="KW-1185">Reference proteome</keyword>
<keyword evidence="4 7" id="KW-0812">Transmembrane</keyword>
<dbReference type="AlphaFoldDB" id="A0A521FL73"/>
<organism evidence="8 9">
    <name type="scientific">Paracoccus laeviglucosivorans</name>
    <dbReference type="NCBI Taxonomy" id="1197861"/>
    <lineage>
        <taxon>Bacteria</taxon>
        <taxon>Pseudomonadati</taxon>
        <taxon>Pseudomonadota</taxon>
        <taxon>Alphaproteobacteria</taxon>
        <taxon>Rhodobacterales</taxon>
        <taxon>Paracoccaceae</taxon>
        <taxon>Paracoccus</taxon>
    </lineage>
</organism>
<dbReference type="Proteomes" id="UP000319014">
    <property type="component" value="Unassembled WGS sequence"/>
</dbReference>
<evidence type="ECO:0000256" key="2">
    <source>
        <dbReference type="ARBA" id="ARBA00005262"/>
    </source>
</evidence>
<reference evidence="8 9" key="1">
    <citation type="submission" date="2017-05" db="EMBL/GenBank/DDBJ databases">
        <authorList>
            <person name="Varghese N."/>
            <person name="Submissions S."/>
        </authorList>
    </citation>
    <scope>NUCLEOTIDE SEQUENCE [LARGE SCALE GENOMIC DNA]</scope>
    <source>
        <strain evidence="8 9">DSM 100094</strain>
    </source>
</reference>
<keyword evidence="3" id="KW-1003">Cell membrane</keyword>
<evidence type="ECO:0000256" key="7">
    <source>
        <dbReference type="SAM" id="Phobius"/>
    </source>
</evidence>
<dbReference type="Pfam" id="PF02417">
    <property type="entry name" value="Chromate_transp"/>
    <property type="match status" value="1"/>
</dbReference>
<dbReference type="PANTHER" id="PTHR43663">
    <property type="entry name" value="CHROMATE TRANSPORT PROTEIN-RELATED"/>
    <property type="match status" value="1"/>
</dbReference>
<dbReference type="GO" id="GO:0005886">
    <property type="term" value="C:plasma membrane"/>
    <property type="evidence" value="ECO:0007669"/>
    <property type="project" value="UniProtKB-SubCell"/>
</dbReference>
<comment type="similarity">
    <text evidence="2">Belongs to the chromate ion transporter (CHR) (TC 2.A.51) family.</text>
</comment>
<name>A0A521FL73_9RHOB</name>
<evidence type="ECO:0000256" key="1">
    <source>
        <dbReference type="ARBA" id="ARBA00004651"/>
    </source>
</evidence>
<evidence type="ECO:0000313" key="8">
    <source>
        <dbReference type="EMBL" id="SMO96814.1"/>
    </source>
</evidence>
<keyword evidence="6 7" id="KW-0472">Membrane</keyword>
<sequence>MGDDPVLLLALKVATLACVAVGGYITTVPDLQRFVVSEHGWMTAELFVTLFAVAQAAPGPNFLVVTLLGWSVGGIFGALLVTLAAILPTTLVAYFVAGPWERHKQARWRIVVSRTIAPIAVGMVLATGALLTHSAWGGDWRRLAVTAVTIGISLFTRYNPLVPLALAAGLSVLGVL</sequence>
<evidence type="ECO:0000256" key="6">
    <source>
        <dbReference type="ARBA" id="ARBA00023136"/>
    </source>
</evidence>
<evidence type="ECO:0000256" key="4">
    <source>
        <dbReference type="ARBA" id="ARBA00022692"/>
    </source>
</evidence>
<dbReference type="RefSeq" id="WP_142664700.1">
    <property type="nucleotide sequence ID" value="NZ_FXTK01000025.1"/>
</dbReference>
<gene>
    <name evidence="8" type="ORF">SAMN06265221_12532</name>
</gene>
<dbReference type="OrthoDB" id="8969999at2"/>